<sequence length="124" mass="13600">MHISGQRSSDLITGSHNTPIYSRKVRIRKLQHRHCDLVENCYWNGAPTTGTLETQLGDGSWELGAGAAALSGCRRQLKDAAANKSRLHVPPNLPPFLPPILLSLSICTHVTSNTVNTEKDYIIV</sequence>
<organism evidence="1">
    <name type="scientific">Drosophila melanogaster</name>
    <name type="common">Fruit fly</name>
    <dbReference type="NCBI Taxonomy" id="7227"/>
    <lineage>
        <taxon>Eukaryota</taxon>
        <taxon>Metazoa</taxon>
        <taxon>Ecdysozoa</taxon>
        <taxon>Arthropoda</taxon>
        <taxon>Hexapoda</taxon>
        <taxon>Insecta</taxon>
        <taxon>Pterygota</taxon>
        <taxon>Neoptera</taxon>
        <taxon>Endopterygota</taxon>
        <taxon>Diptera</taxon>
        <taxon>Brachycera</taxon>
        <taxon>Muscomorpha</taxon>
        <taxon>Ephydroidea</taxon>
        <taxon>Drosophilidae</taxon>
        <taxon>Drosophila</taxon>
        <taxon>Sophophora</taxon>
    </lineage>
</organism>
<protein>
    <submittedName>
        <fullName evidence="1">HDC14887</fullName>
    </submittedName>
</protein>
<dbReference type="EMBL" id="BK002739">
    <property type="protein sequence ID" value="DAA04244.1"/>
    <property type="molecule type" value="Genomic_DNA"/>
</dbReference>
<evidence type="ECO:0000313" key="1">
    <source>
        <dbReference type="EMBL" id="DAA04244.1"/>
    </source>
</evidence>
<reference evidence="1" key="1">
    <citation type="journal article" date="2003" name="Genome Biol.">
        <title>An integrated gene annotation and transcriptional profiling approach towards the full gene content of the Drosophila genome.</title>
        <authorList>
            <person name="Hild M."/>
            <person name="Beckmann B."/>
            <person name="Haas S.A."/>
            <person name="Koch B."/>
            <person name="Solovyev V."/>
            <person name="Busold C."/>
            <person name="Fellenberg K."/>
            <person name="Boutros M."/>
            <person name="Vingron M."/>
            <person name="Sauer F."/>
            <person name="Hoheisel J.D."/>
            <person name="Paro R."/>
        </authorList>
    </citation>
    <scope>NUCLEOTIDE SEQUENCE</scope>
</reference>
<gene>
    <name evidence="1" type="ORF">HDC14887</name>
</gene>
<dbReference type="AlphaFoldDB" id="Q6IJH7"/>
<proteinExistence type="predicted"/>
<accession>Q6IJH7</accession>
<name>Q6IJH7_DROME</name>